<gene>
    <name evidence="4" type="ORF">FC83_GL000786</name>
</gene>
<sequence>MYIRQVKVFGFGNLIEREFTFDPKLTVVYGLNETGKSTLLEFIVSILFGFATKKRPFEQYIPKNSGRYGGELTLNIKGKDYLVRRVDGTSGGELETYIDQQKVPNELFYNALKPLNKDLFKELFYFDTNEMLSIANLNKNELMQQILAIGAINSGDWLKQAETFESQAKALYKPSGRKPPINQKLNDYHALEQKIQRTRQNLPRYLALENDQATVSQKLTDIVTQQGQLDDAVKQLAHLQAIWPSYQQYLDLQAEQTPDMANQGDVVAINEKYQQMQTKIDMQTDFIEKRRGQSLQPTTGNTYYDTHADEFLQMQQKLPHIQTLASRHEVLQKRITENKTQLAQLQESNAAVTKDMQPLSSEDLSLVSQYKAQAKTQETLKTQLDQTDAELQLQENQHVRTLNDLQAVQAQGSPAESSGFLNGLMVLGGLIFIVGLFLPSFVKIISLAGIGLVALSVYQKKTVATRTTDPQIDGQIQVVQAQIESVKQQRHQLGAKQQEVTQKLQELTQNIQQIQQKYHLNDQVDPLQVQSLLTTINQLQEDIENQTAELEDMQQQLIEFDNLAAFLKDKLGQVPTFSKDYFQVLNDALKDFEKVSAQNQQTILEQEQLKTWLKQQNVELADLRYQQQQLLADNHFKDFTALQKALGTLKTARDNQERYHFLKNQLAPELDSLTHFQTEAELKQTLEQQRKQLVTLNEQAEKLHQDHNELTVKTTQLATGDRLQELQQQLANLQTALLADINDYLLATLTAQWVRGTLEAASQNRLPKILEHAQAYFRILTFDNYQRIIFKAQNIYVQSKDIQEFNVNELSLGTMEQLYLALRLAFTVELSDLVKMPILLDDVLVNADQQRLTQLVKLVEQISADNQIILTTAHNEFLDLFKAAKVIQL</sequence>
<keyword evidence="1" id="KW-0175">Coiled coil</keyword>
<evidence type="ECO:0000313" key="5">
    <source>
        <dbReference type="Proteomes" id="UP000051236"/>
    </source>
</evidence>
<feature type="coiled-coil region" evidence="1">
    <location>
        <begin position="679"/>
        <end position="743"/>
    </location>
</feature>
<keyword evidence="5" id="KW-1185">Reference proteome</keyword>
<dbReference type="PANTHER" id="PTHR41259">
    <property type="entry name" value="DOUBLE-STRAND BREAK REPAIR RAD50 ATPASE, PUTATIVE-RELATED"/>
    <property type="match status" value="1"/>
</dbReference>
<organism evidence="4 5">
    <name type="scientific">Agrilactobacillus composti DSM 18527 = JCM 14202</name>
    <dbReference type="NCBI Taxonomy" id="1423734"/>
    <lineage>
        <taxon>Bacteria</taxon>
        <taxon>Bacillati</taxon>
        <taxon>Bacillota</taxon>
        <taxon>Bacilli</taxon>
        <taxon>Lactobacillales</taxon>
        <taxon>Lactobacillaceae</taxon>
        <taxon>Agrilactobacillus</taxon>
    </lineage>
</organism>
<evidence type="ECO:0000256" key="1">
    <source>
        <dbReference type="SAM" id="Coils"/>
    </source>
</evidence>
<reference evidence="4 5" key="1">
    <citation type="journal article" date="2015" name="Genome Announc.">
        <title>Expanding the biotechnology potential of lactobacilli through comparative genomics of 213 strains and associated genera.</title>
        <authorList>
            <person name="Sun Z."/>
            <person name="Harris H.M."/>
            <person name="McCann A."/>
            <person name="Guo C."/>
            <person name="Argimon S."/>
            <person name="Zhang W."/>
            <person name="Yang X."/>
            <person name="Jeffery I.B."/>
            <person name="Cooney J.C."/>
            <person name="Kagawa T.F."/>
            <person name="Liu W."/>
            <person name="Song Y."/>
            <person name="Salvetti E."/>
            <person name="Wrobel A."/>
            <person name="Rasinkangas P."/>
            <person name="Parkhill J."/>
            <person name="Rea M.C."/>
            <person name="O'Sullivan O."/>
            <person name="Ritari J."/>
            <person name="Douillard F.P."/>
            <person name="Paul Ross R."/>
            <person name="Yang R."/>
            <person name="Briner A.E."/>
            <person name="Felis G.E."/>
            <person name="de Vos W.M."/>
            <person name="Barrangou R."/>
            <person name="Klaenhammer T.R."/>
            <person name="Caufield P.W."/>
            <person name="Cui Y."/>
            <person name="Zhang H."/>
            <person name="O'Toole P.W."/>
        </authorList>
    </citation>
    <scope>NUCLEOTIDE SEQUENCE [LARGE SCALE GENOMIC DNA]</scope>
    <source>
        <strain evidence="4 5">DSM 18527</strain>
    </source>
</reference>
<dbReference type="STRING" id="1423734.FC83_GL000786"/>
<name>X0QLY0_9LACO</name>
<dbReference type="RefSeq" id="WP_035452320.1">
    <property type="nucleotide sequence ID" value="NZ_AZGA01000011.1"/>
</dbReference>
<dbReference type="Pfam" id="PF13514">
    <property type="entry name" value="AAA_27"/>
    <property type="match status" value="1"/>
</dbReference>
<protein>
    <recommendedName>
        <fullName evidence="3">YhaN AAA domain-containing protein</fullName>
    </recommendedName>
</protein>
<evidence type="ECO:0000259" key="3">
    <source>
        <dbReference type="Pfam" id="PF13514"/>
    </source>
</evidence>
<evidence type="ECO:0000313" key="4">
    <source>
        <dbReference type="EMBL" id="KRM35759.1"/>
    </source>
</evidence>
<dbReference type="eggNOG" id="COG4717">
    <property type="taxonomic scope" value="Bacteria"/>
</dbReference>
<comment type="caution">
    <text evidence="4">The sequence shown here is derived from an EMBL/GenBank/DDBJ whole genome shotgun (WGS) entry which is preliminary data.</text>
</comment>
<feature type="coiled-coil region" evidence="1">
    <location>
        <begin position="490"/>
        <end position="570"/>
    </location>
</feature>
<dbReference type="PANTHER" id="PTHR41259:SF1">
    <property type="entry name" value="DOUBLE-STRAND BREAK REPAIR RAD50 ATPASE, PUTATIVE-RELATED"/>
    <property type="match status" value="1"/>
</dbReference>
<dbReference type="PATRIC" id="fig|1423734.3.peg.794"/>
<dbReference type="Gene3D" id="3.40.50.300">
    <property type="entry name" value="P-loop containing nucleotide triphosphate hydrolases"/>
    <property type="match status" value="2"/>
</dbReference>
<dbReference type="Proteomes" id="UP000051236">
    <property type="component" value="Unassembled WGS sequence"/>
</dbReference>
<dbReference type="AlphaFoldDB" id="X0QLY0"/>
<dbReference type="SUPFAM" id="SSF52540">
    <property type="entry name" value="P-loop containing nucleoside triphosphate hydrolases"/>
    <property type="match status" value="2"/>
</dbReference>
<dbReference type="InterPro" id="IPR038734">
    <property type="entry name" value="YhaN_AAA"/>
</dbReference>
<keyword evidence="2" id="KW-1133">Transmembrane helix</keyword>
<dbReference type="InterPro" id="IPR027417">
    <property type="entry name" value="P-loop_NTPase"/>
</dbReference>
<feature type="transmembrane region" description="Helical" evidence="2">
    <location>
        <begin position="424"/>
        <end position="457"/>
    </location>
</feature>
<keyword evidence="2" id="KW-0472">Membrane</keyword>
<accession>X0QLY0</accession>
<keyword evidence="2" id="KW-0812">Transmembrane</keyword>
<feature type="domain" description="YhaN AAA" evidence="3">
    <location>
        <begin position="1"/>
        <end position="197"/>
    </location>
</feature>
<dbReference type="EMBL" id="AZGA01000011">
    <property type="protein sequence ID" value="KRM35759.1"/>
    <property type="molecule type" value="Genomic_DNA"/>
</dbReference>
<dbReference type="OrthoDB" id="9764467at2"/>
<proteinExistence type="predicted"/>
<evidence type="ECO:0000256" key="2">
    <source>
        <dbReference type="SAM" id="Phobius"/>
    </source>
</evidence>